<dbReference type="Proteomes" id="UP000738349">
    <property type="component" value="Unassembled WGS sequence"/>
</dbReference>
<protein>
    <recommendedName>
        <fullName evidence="2">BTB domain-containing protein</fullName>
    </recommendedName>
</protein>
<dbReference type="Pfam" id="PF00651">
    <property type="entry name" value="BTB"/>
    <property type="match status" value="1"/>
</dbReference>
<dbReference type="OrthoDB" id="1022638at2759"/>
<dbReference type="PANTHER" id="PTHR47843">
    <property type="entry name" value="BTB DOMAIN-CONTAINING PROTEIN-RELATED"/>
    <property type="match status" value="1"/>
</dbReference>
<dbReference type="EMBL" id="JAGMUV010000002">
    <property type="protein sequence ID" value="KAH7171234.1"/>
    <property type="molecule type" value="Genomic_DNA"/>
</dbReference>
<proteinExistence type="predicted"/>
<dbReference type="Gene3D" id="3.30.710.10">
    <property type="entry name" value="Potassium Channel Kv1.1, Chain A"/>
    <property type="match status" value="1"/>
</dbReference>
<dbReference type="InterPro" id="IPR011333">
    <property type="entry name" value="SKP1/BTB/POZ_sf"/>
</dbReference>
<organism evidence="3 4">
    <name type="scientific">Dactylonectria macrodidyma</name>
    <dbReference type="NCBI Taxonomy" id="307937"/>
    <lineage>
        <taxon>Eukaryota</taxon>
        <taxon>Fungi</taxon>
        <taxon>Dikarya</taxon>
        <taxon>Ascomycota</taxon>
        <taxon>Pezizomycotina</taxon>
        <taxon>Sordariomycetes</taxon>
        <taxon>Hypocreomycetidae</taxon>
        <taxon>Hypocreales</taxon>
        <taxon>Nectriaceae</taxon>
        <taxon>Dactylonectria</taxon>
    </lineage>
</organism>
<evidence type="ECO:0000313" key="3">
    <source>
        <dbReference type="EMBL" id="KAH7171234.1"/>
    </source>
</evidence>
<feature type="region of interest" description="Disordered" evidence="1">
    <location>
        <begin position="99"/>
        <end position="160"/>
    </location>
</feature>
<sequence>MTVRCGGREFKVHSAIVCTQSSFFQKAFSDGLKEGSTLVIDLPHDDPVILDRFLEFLYTGTYRDEIGCFGNAPSTASMMNSEEIRKSLGRHPGVICEDNTSEIAESETTETTVGDDEGIEAEDGEEEEEEDEHGDEYCDEDPDDTGYRPPYKDRKEPKDEYDEFGGEYDEFDEFNDEFTSQLRSHPFETWCLFKSGRELDEEQSSAVQTVAKERNDLLLSLRLYGMADKYGVPALKLLARDRFYRAAELAWEDTKCFPEVVDELFCHPPETDMTLRDIVCRLVGSRLHDSQVRDKIWPLMRQHRDFAFGVMEYMTYFSGTSW</sequence>
<name>A0A9P9FRX2_9HYPO</name>
<keyword evidence="4" id="KW-1185">Reference proteome</keyword>
<dbReference type="PROSITE" id="PS50097">
    <property type="entry name" value="BTB"/>
    <property type="match status" value="1"/>
</dbReference>
<dbReference type="InterPro" id="IPR000210">
    <property type="entry name" value="BTB/POZ_dom"/>
</dbReference>
<evidence type="ECO:0000313" key="4">
    <source>
        <dbReference type="Proteomes" id="UP000738349"/>
    </source>
</evidence>
<accession>A0A9P9FRX2</accession>
<reference evidence="3" key="1">
    <citation type="journal article" date="2021" name="Nat. Commun.">
        <title>Genetic determinants of endophytism in the Arabidopsis root mycobiome.</title>
        <authorList>
            <person name="Mesny F."/>
            <person name="Miyauchi S."/>
            <person name="Thiergart T."/>
            <person name="Pickel B."/>
            <person name="Atanasova L."/>
            <person name="Karlsson M."/>
            <person name="Huettel B."/>
            <person name="Barry K.W."/>
            <person name="Haridas S."/>
            <person name="Chen C."/>
            <person name="Bauer D."/>
            <person name="Andreopoulos W."/>
            <person name="Pangilinan J."/>
            <person name="LaButti K."/>
            <person name="Riley R."/>
            <person name="Lipzen A."/>
            <person name="Clum A."/>
            <person name="Drula E."/>
            <person name="Henrissat B."/>
            <person name="Kohler A."/>
            <person name="Grigoriev I.V."/>
            <person name="Martin F.M."/>
            <person name="Hacquard S."/>
        </authorList>
    </citation>
    <scope>NUCLEOTIDE SEQUENCE</scope>
    <source>
        <strain evidence="3">MPI-CAGE-AT-0147</strain>
    </source>
</reference>
<dbReference type="AlphaFoldDB" id="A0A9P9FRX2"/>
<feature type="domain" description="BTB" evidence="2">
    <location>
        <begin position="1"/>
        <end position="60"/>
    </location>
</feature>
<comment type="caution">
    <text evidence="3">The sequence shown here is derived from an EMBL/GenBank/DDBJ whole genome shotgun (WGS) entry which is preliminary data.</text>
</comment>
<evidence type="ECO:0000259" key="2">
    <source>
        <dbReference type="PROSITE" id="PS50097"/>
    </source>
</evidence>
<gene>
    <name evidence="3" type="ORF">EDB81DRAFT_877233</name>
</gene>
<dbReference type="CDD" id="cd18186">
    <property type="entry name" value="BTB_POZ_ZBTB_KLHL-like"/>
    <property type="match status" value="1"/>
</dbReference>
<feature type="compositionally biased region" description="Acidic residues" evidence="1">
    <location>
        <begin position="104"/>
        <end position="144"/>
    </location>
</feature>
<evidence type="ECO:0000256" key="1">
    <source>
        <dbReference type="SAM" id="MobiDB-lite"/>
    </source>
</evidence>
<dbReference type="PANTHER" id="PTHR47843:SF5">
    <property type="entry name" value="BTB_POZ DOMAIN PROTEIN"/>
    <property type="match status" value="1"/>
</dbReference>
<dbReference type="SUPFAM" id="SSF54695">
    <property type="entry name" value="POZ domain"/>
    <property type="match status" value="1"/>
</dbReference>